<protein>
    <recommendedName>
        <fullName evidence="7">FYVE-type domain-containing protein</fullName>
    </recommendedName>
</protein>
<dbReference type="GO" id="GO:0043130">
    <property type="term" value="F:ubiquitin binding"/>
    <property type="evidence" value="ECO:0007669"/>
    <property type="project" value="TreeGrafter"/>
</dbReference>
<feature type="region of interest" description="Disordered" evidence="6">
    <location>
        <begin position="280"/>
        <end position="299"/>
    </location>
</feature>
<reference evidence="8" key="1">
    <citation type="submission" date="2021-09" db="EMBL/GenBank/DDBJ databases">
        <authorList>
            <consortium name="AG Swart"/>
            <person name="Singh M."/>
            <person name="Singh A."/>
            <person name="Seah K."/>
            <person name="Emmerich C."/>
        </authorList>
    </citation>
    <scope>NUCLEOTIDE SEQUENCE</scope>
    <source>
        <strain evidence="8">ATCC30299</strain>
    </source>
</reference>
<dbReference type="GO" id="GO:0008270">
    <property type="term" value="F:zinc ion binding"/>
    <property type="evidence" value="ECO:0007669"/>
    <property type="project" value="UniProtKB-KW"/>
</dbReference>
<evidence type="ECO:0000256" key="5">
    <source>
        <dbReference type="SAM" id="Coils"/>
    </source>
</evidence>
<dbReference type="SMART" id="SM00064">
    <property type="entry name" value="FYVE"/>
    <property type="match status" value="1"/>
</dbReference>
<keyword evidence="5" id="KW-0175">Coiled coil</keyword>
<accession>A0AAU9K1N2</accession>
<dbReference type="Proteomes" id="UP001162131">
    <property type="component" value="Unassembled WGS sequence"/>
</dbReference>
<keyword evidence="1" id="KW-0479">Metal-binding</keyword>
<proteinExistence type="predicted"/>
<evidence type="ECO:0000313" key="9">
    <source>
        <dbReference type="Proteomes" id="UP001162131"/>
    </source>
</evidence>
<keyword evidence="3" id="KW-0862">Zinc</keyword>
<dbReference type="InterPro" id="IPR017455">
    <property type="entry name" value="Znf_FYVE-rel"/>
</dbReference>
<dbReference type="GO" id="GO:0043328">
    <property type="term" value="P:protein transport to vacuole involved in ubiquitin-dependent protein catabolic process via the multivesicular body sorting pathway"/>
    <property type="evidence" value="ECO:0007669"/>
    <property type="project" value="TreeGrafter"/>
</dbReference>
<evidence type="ECO:0000256" key="1">
    <source>
        <dbReference type="ARBA" id="ARBA00022723"/>
    </source>
</evidence>
<sequence>MSFRNPKYTRSVSQEGSFNSSKSSISSSINSNSSIFGQLPRGLKGENVEWKKAKECYICQKKFNHTTRRRHHCRFCGNSICEEHGIKRRTKDEQKRLRICDNCDRELIRNEIQSEIEGEISRLQTEVQNARELNEKLYKDHYEKTSRVGQLEMELSKAERSQKQKEQLLQDRLNDEQIKAEKTRKAIEDIRNELDNAGKSETDMNQKCAEAEAQLESLKGEAENLRNRKNDLETQIMTLTSKLKESYPLDHVRPIVCDRCLNKLNQVYRPMLSNGQVAIESTNDSKQSVNNSQVLNPDN</sequence>
<feature type="region of interest" description="Disordered" evidence="6">
    <location>
        <begin position="1"/>
        <end position="30"/>
    </location>
</feature>
<evidence type="ECO:0000256" key="2">
    <source>
        <dbReference type="ARBA" id="ARBA00022771"/>
    </source>
</evidence>
<organism evidence="8 9">
    <name type="scientific">Blepharisma stoltei</name>
    <dbReference type="NCBI Taxonomy" id="1481888"/>
    <lineage>
        <taxon>Eukaryota</taxon>
        <taxon>Sar</taxon>
        <taxon>Alveolata</taxon>
        <taxon>Ciliophora</taxon>
        <taxon>Postciliodesmatophora</taxon>
        <taxon>Heterotrichea</taxon>
        <taxon>Heterotrichida</taxon>
        <taxon>Blepharismidae</taxon>
        <taxon>Blepharisma</taxon>
    </lineage>
</organism>
<dbReference type="SUPFAM" id="SSF57903">
    <property type="entry name" value="FYVE/PHD zinc finger"/>
    <property type="match status" value="1"/>
</dbReference>
<dbReference type="PANTHER" id="PTHR47794:SF1">
    <property type="entry name" value="VACUOLAR PROTEIN SORTING-ASSOCIATED PROTEIN 27"/>
    <property type="match status" value="1"/>
</dbReference>
<dbReference type="PROSITE" id="PS50178">
    <property type="entry name" value="ZF_FYVE"/>
    <property type="match status" value="1"/>
</dbReference>
<evidence type="ECO:0000313" key="8">
    <source>
        <dbReference type="EMBL" id="CAG9333755.1"/>
    </source>
</evidence>
<dbReference type="PANTHER" id="PTHR47794">
    <property type="entry name" value="VACUOLAR PROTEIN SORTING-ASSOCIATED PROTEIN 27"/>
    <property type="match status" value="1"/>
</dbReference>
<dbReference type="GO" id="GO:0033565">
    <property type="term" value="C:ESCRT-0 complex"/>
    <property type="evidence" value="ECO:0007669"/>
    <property type="project" value="TreeGrafter"/>
</dbReference>
<evidence type="ECO:0000256" key="4">
    <source>
        <dbReference type="PROSITE-ProRule" id="PRU00091"/>
    </source>
</evidence>
<dbReference type="AlphaFoldDB" id="A0AAU9K1N2"/>
<dbReference type="Pfam" id="PF01363">
    <property type="entry name" value="FYVE"/>
    <property type="match status" value="1"/>
</dbReference>
<name>A0AAU9K1N2_9CILI</name>
<dbReference type="GO" id="GO:0032266">
    <property type="term" value="F:phosphatidylinositol-3-phosphate binding"/>
    <property type="evidence" value="ECO:0007669"/>
    <property type="project" value="TreeGrafter"/>
</dbReference>
<gene>
    <name evidence="8" type="ORF">BSTOLATCC_MIC59571</name>
</gene>
<evidence type="ECO:0000256" key="3">
    <source>
        <dbReference type="ARBA" id="ARBA00022833"/>
    </source>
</evidence>
<dbReference type="InterPro" id="IPR011011">
    <property type="entry name" value="Znf_FYVE_PHD"/>
</dbReference>
<dbReference type="GO" id="GO:0006623">
    <property type="term" value="P:protein targeting to vacuole"/>
    <property type="evidence" value="ECO:0007669"/>
    <property type="project" value="TreeGrafter"/>
</dbReference>
<keyword evidence="9" id="KW-1185">Reference proteome</keyword>
<dbReference type="Gene3D" id="3.30.40.10">
    <property type="entry name" value="Zinc/RING finger domain, C3HC4 (zinc finger)"/>
    <property type="match status" value="1"/>
</dbReference>
<evidence type="ECO:0000259" key="7">
    <source>
        <dbReference type="PROSITE" id="PS50178"/>
    </source>
</evidence>
<dbReference type="InterPro" id="IPR013083">
    <property type="entry name" value="Znf_RING/FYVE/PHD"/>
</dbReference>
<feature type="coiled-coil region" evidence="5">
    <location>
        <begin position="113"/>
        <end position="242"/>
    </location>
</feature>
<dbReference type="EMBL" id="CAJZBQ010000057">
    <property type="protein sequence ID" value="CAG9333755.1"/>
    <property type="molecule type" value="Genomic_DNA"/>
</dbReference>
<keyword evidence="2 4" id="KW-0863">Zinc-finger</keyword>
<dbReference type="InterPro" id="IPR000306">
    <property type="entry name" value="Znf_FYVE"/>
</dbReference>
<feature type="compositionally biased region" description="Low complexity" evidence="6">
    <location>
        <begin position="17"/>
        <end position="30"/>
    </location>
</feature>
<evidence type="ECO:0000256" key="6">
    <source>
        <dbReference type="SAM" id="MobiDB-lite"/>
    </source>
</evidence>
<dbReference type="CDD" id="cd15760">
    <property type="entry name" value="FYVE_scVPS27p_like"/>
    <property type="match status" value="1"/>
</dbReference>
<comment type="caution">
    <text evidence="8">The sequence shown here is derived from an EMBL/GenBank/DDBJ whole genome shotgun (WGS) entry which is preliminary data.</text>
</comment>
<feature type="domain" description="FYVE-type" evidence="7">
    <location>
        <begin position="50"/>
        <end position="108"/>
    </location>
</feature>